<proteinExistence type="predicted"/>
<dbReference type="Proteomes" id="UP000095709">
    <property type="component" value="Unassembled WGS sequence"/>
</dbReference>
<reference evidence="1 2" key="1">
    <citation type="submission" date="2015-09" db="EMBL/GenBank/DDBJ databases">
        <authorList>
            <consortium name="Pathogen Informatics"/>
        </authorList>
    </citation>
    <scope>NUCLEOTIDE SEQUENCE [LARGE SCALE GENOMIC DNA]</scope>
    <source>
        <strain evidence="1 2">2789STDY5834885</strain>
    </source>
</reference>
<dbReference type="EMBL" id="CZAL01000005">
    <property type="protein sequence ID" value="CUP04188.1"/>
    <property type="molecule type" value="Genomic_DNA"/>
</dbReference>
<dbReference type="RefSeq" id="WP_055265904.1">
    <property type="nucleotide sequence ID" value="NZ_CZAL01000005.1"/>
</dbReference>
<gene>
    <name evidence="1" type="ORF">ERS852498_01094</name>
</gene>
<accession>A0A174K2X9</accession>
<dbReference type="AlphaFoldDB" id="A0A174K2X9"/>
<sequence length="232" mass="26817">MRRESYLSQPSAVEVYPVFSGTDVILRQNIELVEREEIQDGKKSKYKVWECDEVQFHYRGEVTEEEIESDFDYWFQKAEETPDPSSAEDLSLEDVRKAKYQEIAKACEQTIYAGVDVPTSSGVEHFSLTEKDQINLFGKKMQLLAGEEKLEYHEDGHPCKYFSAEDMQNIINKAMFYVSYYTTYCNALNMWIKSVTKPGDLDQIQWGAKVPEEFQNEVLKDYMKTIASGGIA</sequence>
<organism evidence="1 2">
    <name type="scientific">Fusicatenibacter saccharivorans</name>
    <dbReference type="NCBI Taxonomy" id="1150298"/>
    <lineage>
        <taxon>Bacteria</taxon>
        <taxon>Bacillati</taxon>
        <taxon>Bacillota</taxon>
        <taxon>Clostridia</taxon>
        <taxon>Lachnospirales</taxon>
        <taxon>Lachnospiraceae</taxon>
        <taxon>Fusicatenibacter</taxon>
    </lineage>
</organism>
<evidence type="ECO:0000313" key="1">
    <source>
        <dbReference type="EMBL" id="CUP04188.1"/>
    </source>
</evidence>
<evidence type="ECO:0000313" key="2">
    <source>
        <dbReference type="Proteomes" id="UP000095709"/>
    </source>
</evidence>
<name>A0A174K2X9_9FIRM</name>
<protein>
    <submittedName>
        <fullName evidence="1">Uncharacterized protein</fullName>
    </submittedName>
</protein>